<reference evidence="4" key="2">
    <citation type="submission" date="2020-09" db="EMBL/GenBank/DDBJ databases">
        <authorList>
            <person name="Sun Q."/>
            <person name="Zhou Y."/>
        </authorList>
    </citation>
    <scope>NUCLEOTIDE SEQUENCE</scope>
    <source>
        <strain evidence="4">CGMCC 1.12777</strain>
    </source>
</reference>
<evidence type="ECO:0000313" key="4">
    <source>
        <dbReference type="EMBL" id="GGH88392.1"/>
    </source>
</evidence>
<evidence type="ECO:0000259" key="1">
    <source>
        <dbReference type="PROSITE" id="PS50112"/>
    </source>
</evidence>
<dbReference type="AlphaFoldDB" id="A0A8J2ZZF0"/>
<dbReference type="Gene3D" id="3.30.70.270">
    <property type="match status" value="1"/>
</dbReference>
<dbReference type="PROSITE" id="PS50112">
    <property type="entry name" value="PAS"/>
    <property type="match status" value="1"/>
</dbReference>
<dbReference type="CDD" id="cd01948">
    <property type="entry name" value="EAL"/>
    <property type="match status" value="1"/>
</dbReference>
<dbReference type="EMBL" id="BMFV01000051">
    <property type="protein sequence ID" value="GGH88392.1"/>
    <property type="molecule type" value="Genomic_DNA"/>
</dbReference>
<dbReference type="SUPFAM" id="SSF55785">
    <property type="entry name" value="PYP-like sensor domain (PAS domain)"/>
    <property type="match status" value="1"/>
</dbReference>
<dbReference type="GO" id="GO:0006355">
    <property type="term" value="P:regulation of DNA-templated transcription"/>
    <property type="evidence" value="ECO:0007669"/>
    <property type="project" value="InterPro"/>
</dbReference>
<evidence type="ECO:0000259" key="3">
    <source>
        <dbReference type="PROSITE" id="PS50887"/>
    </source>
</evidence>
<dbReference type="Pfam" id="PF00990">
    <property type="entry name" value="GGDEF"/>
    <property type="match status" value="1"/>
</dbReference>
<proteinExistence type="predicted"/>
<comment type="caution">
    <text evidence="4">The sequence shown here is derived from an EMBL/GenBank/DDBJ whole genome shotgun (WGS) entry which is preliminary data.</text>
</comment>
<dbReference type="PANTHER" id="PTHR44757">
    <property type="entry name" value="DIGUANYLATE CYCLASE DGCP"/>
    <property type="match status" value="1"/>
</dbReference>
<dbReference type="Pfam" id="PF00563">
    <property type="entry name" value="EAL"/>
    <property type="match status" value="1"/>
</dbReference>
<dbReference type="InterPro" id="IPR000014">
    <property type="entry name" value="PAS"/>
</dbReference>
<dbReference type="NCBIfam" id="TIGR00254">
    <property type="entry name" value="GGDEF"/>
    <property type="match status" value="1"/>
</dbReference>
<dbReference type="InterPro" id="IPR052155">
    <property type="entry name" value="Biofilm_reg_signaling"/>
</dbReference>
<evidence type="ECO:0000313" key="5">
    <source>
        <dbReference type="Proteomes" id="UP000656813"/>
    </source>
</evidence>
<keyword evidence="5" id="KW-1185">Reference proteome</keyword>
<dbReference type="InterPro" id="IPR035919">
    <property type="entry name" value="EAL_sf"/>
</dbReference>
<dbReference type="SUPFAM" id="SSF141868">
    <property type="entry name" value="EAL domain-like"/>
    <property type="match status" value="1"/>
</dbReference>
<dbReference type="SMART" id="SM00267">
    <property type="entry name" value="GGDEF"/>
    <property type="match status" value="1"/>
</dbReference>
<dbReference type="InterPro" id="IPR000160">
    <property type="entry name" value="GGDEF_dom"/>
</dbReference>
<dbReference type="Pfam" id="PF00989">
    <property type="entry name" value="PAS"/>
    <property type="match status" value="1"/>
</dbReference>
<dbReference type="InterPro" id="IPR029787">
    <property type="entry name" value="Nucleotide_cyclase"/>
</dbReference>
<dbReference type="Proteomes" id="UP000656813">
    <property type="component" value="Unassembled WGS sequence"/>
</dbReference>
<protein>
    <submittedName>
        <fullName evidence="4">Uncharacterized protein</fullName>
    </submittedName>
</protein>
<dbReference type="SMART" id="SM00091">
    <property type="entry name" value="PAS"/>
    <property type="match status" value="1"/>
</dbReference>
<dbReference type="CDD" id="cd01949">
    <property type="entry name" value="GGDEF"/>
    <property type="match status" value="1"/>
</dbReference>
<dbReference type="Gene3D" id="3.20.20.450">
    <property type="entry name" value="EAL domain"/>
    <property type="match status" value="1"/>
</dbReference>
<dbReference type="InterPro" id="IPR043128">
    <property type="entry name" value="Rev_trsase/Diguanyl_cyclase"/>
</dbReference>
<feature type="domain" description="EAL" evidence="2">
    <location>
        <begin position="389"/>
        <end position="643"/>
    </location>
</feature>
<organism evidence="4 5">
    <name type="scientific">Pullulanibacillus pueri</name>
    <dbReference type="NCBI Taxonomy" id="1437324"/>
    <lineage>
        <taxon>Bacteria</taxon>
        <taxon>Bacillati</taxon>
        <taxon>Bacillota</taxon>
        <taxon>Bacilli</taxon>
        <taxon>Bacillales</taxon>
        <taxon>Sporolactobacillaceae</taxon>
        <taxon>Pullulanibacillus</taxon>
    </lineage>
</organism>
<dbReference type="SUPFAM" id="SSF55073">
    <property type="entry name" value="Nucleotide cyclase"/>
    <property type="match status" value="1"/>
</dbReference>
<dbReference type="SMART" id="SM00052">
    <property type="entry name" value="EAL"/>
    <property type="match status" value="1"/>
</dbReference>
<evidence type="ECO:0000259" key="2">
    <source>
        <dbReference type="PROSITE" id="PS50883"/>
    </source>
</evidence>
<dbReference type="PROSITE" id="PS50883">
    <property type="entry name" value="EAL"/>
    <property type="match status" value="1"/>
</dbReference>
<dbReference type="RefSeq" id="WP_188499215.1">
    <property type="nucleotide sequence ID" value="NZ_BMFV01000051.1"/>
</dbReference>
<feature type="domain" description="GGDEF" evidence="3">
    <location>
        <begin position="247"/>
        <end position="380"/>
    </location>
</feature>
<dbReference type="Gene3D" id="3.30.450.20">
    <property type="entry name" value="PAS domain"/>
    <property type="match status" value="1"/>
</dbReference>
<sequence length="646" mass="73804">MHTLVHIYTNENDFYRFLDKHGLENDADLWVQAVFNQESNVRAVVRKTLSKVKYIETKVGFPFLVKGHALLVFTRRMKEQRLSSGKAFDVPVRSTHYQTLFRHSPSILSTLDINGRITDINAAVQEQIGLTKSVIGKSGIDYVRPKDRRKSYVHFLRVLKGEAQNFTVDVLNLTGQPLPYQFTFIPLRANDMVTGLHVVGVSLFALKEAENKIMQLEYHDSLTGLSNRMLFEKSLNALTARAEQKHEKLAVIFLDIDRFKTVNDAVGHSIGDQILKLVVDRIQSQLHPSQFMARFSGDKFSIVVTGVKTRASLERFIHNIQSSFAEPLVYHNHEYFLSVSMGVSLYPEHGRTIDTLMKHADTALYSAQIQGDNSYLYYSEEMNHSLIDRFELEGYLRKALSKNEFILYYQPQVGMESGQVIGCEALIRWNHPKFGILSPAHFIPLAEEIGLIEEMGLWVLRTVCKQINQWIDKEIQYFPIAINVSAKQFLKSDFVEKIRDIIEAEAIDPHFIHLEITESATLRDIQYSIKLMNELKKLGVRVSLDDFGTGYSALSYLKDFAIDILKIDRSFIKDIKSRNQESAIVQAIIAMGQGLSMKTIAEGVETEEQLQLLKSFGCHAVQGYFYSRPLPEKEFETYILSLKNPA</sequence>
<reference evidence="4" key="1">
    <citation type="journal article" date="2014" name="Int. J. Syst. Evol. Microbiol.">
        <title>Complete genome sequence of Corynebacterium casei LMG S-19264T (=DSM 44701T), isolated from a smear-ripened cheese.</title>
        <authorList>
            <consortium name="US DOE Joint Genome Institute (JGI-PGF)"/>
            <person name="Walter F."/>
            <person name="Albersmeier A."/>
            <person name="Kalinowski J."/>
            <person name="Ruckert C."/>
        </authorList>
    </citation>
    <scope>NUCLEOTIDE SEQUENCE</scope>
    <source>
        <strain evidence="4">CGMCC 1.12777</strain>
    </source>
</reference>
<dbReference type="CDD" id="cd00130">
    <property type="entry name" value="PAS"/>
    <property type="match status" value="1"/>
</dbReference>
<feature type="domain" description="PAS" evidence="1">
    <location>
        <begin position="93"/>
        <end position="162"/>
    </location>
</feature>
<dbReference type="InterPro" id="IPR035965">
    <property type="entry name" value="PAS-like_dom_sf"/>
</dbReference>
<accession>A0A8J2ZZF0</accession>
<dbReference type="PANTHER" id="PTHR44757:SF2">
    <property type="entry name" value="BIOFILM ARCHITECTURE MAINTENANCE PROTEIN MBAA"/>
    <property type="match status" value="1"/>
</dbReference>
<name>A0A8J2ZZF0_9BACL</name>
<gene>
    <name evidence="4" type="ORF">GCM10007096_40620</name>
</gene>
<dbReference type="InterPro" id="IPR013767">
    <property type="entry name" value="PAS_fold"/>
</dbReference>
<dbReference type="FunFam" id="3.20.20.450:FF:000001">
    <property type="entry name" value="Cyclic di-GMP phosphodiesterase yahA"/>
    <property type="match status" value="1"/>
</dbReference>
<dbReference type="PROSITE" id="PS50887">
    <property type="entry name" value="GGDEF"/>
    <property type="match status" value="1"/>
</dbReference>
<dbReference type="NCBIfam" id="TIGR00229">
    <property type="entry name" value="sensory_box"/>
    <property type="match status" value="1"/>
</dbReference>
<dbReference type="InterPro" id="IPR001633">
    <property type="entry name" value="EAL_dom"/>
</dbReference>